<evidence type="ECO:0000256" key="1">
    <source>
        <dbReference type="SAM" id="MobiDB-lite"/>
    </source>
</evidence>
<organism evidence="2 3">
    <name type="scientific">Romanomermis culicivorax</name>
    <name type="common">Nematode worm</name>
    <dbReference type="NCBI Taxonomy" id="13658"/>
    <lineage>
        <taxon>Eukaryota</taxon>
        <taxon>Metazoa</taxon>
        <taxon>Ecdysozoa</taxon>
        <taxon>Nematoda</taxon>
        <taxon>Enoplea</taxon>
        <taxon>Dorylaimia</taxon>
        <taxon>Mermithida</taxon>
        <taxon>Mermithoidea</taxon>
        <taxon>Mermithidae</taxon>
        <taxon>Romanomermis</taxon>
    </lineage>
</organism>
<keyword evidence="2" id="KW-1185">Reference proteome</keyword>
<protein>
    <submittedName>
        <fullName evidence="3">Uncharacterized protein</fullName>
    </submittedName>
</protein>
<evidence type="ECO:0000313" key="2">
    <source>
        <dbReference type="Proteomes" id="UP000887565"/>
    </source>
</evidence>
<sequence>MTGTTGGNRPDGPSGNGKMAPPPAPPVPSQQYSILQLTSFSFAFSSTPSTFGETFAFAFRSRQRFFTNDDEPATGLLQLLHIFPYFFRRQNLKYLIAIHFGHIVRYGGCSIALASRGLTFG</sequence>
<proteinExistence type="predicted"/>
<evidence type="ECO:0000313" key="3">
    <source>
        <dbReference type="WBParaSite" id="nRc.2.0.1.t45254-RA"/>
    </source>
</evidence>
<dbReference type="AlphaFoldDB" id="A0A915L288"/>
<feature type="region of interest" description="Disordered" evidence="1">
    <location>
        <begin position="1"/>
        <end position="29"/>
    </location>
</feature>
<dbReference type="WBParaSite" id="nRc.2.0.1.t45254-RA">
    <property type="protein sequence ID" value="nRc.2.0.1.t45254-RA"/>
    <property type="gene ID" value="nRc.2.0.1.g45254"/>
</dbReference>
<reference evidence="3" key="1">
    <citation type="submission" date="2022-11" db="UniProtKB">
        <authorList>
            <consortium name="WormBaseParasite"/>
        </authorList>
    </citation>
    <scope>IDENTIFICATION</scope>
</reference>
<accession>A0A915L288</accession>
<dbReference type="Proteomes" id="UP000887565">
    <property type="component" value="Unplaced"/>
</dbReference>
<name>A0A915L288_ROMCU</name>